<dbReference type="GO" id="GO:0005737">
    <property type="term" value="C:cytoplasm"/>
    <property type="evidence" value="ECO:0007669"/>
    <property type="project" value="TreeGrafter"/>
</dbReference>
<evidence type="ECO:0000256" key="3">
    <source>
        <dbReference type="PROSITE-ProRule" id="PRU00023"/>
    </source>
</evidence>
<evidence type="ECO:0000313" key="5">
    <source>
        <dbReference type="EMBL" id="KAJ8903774.1"/>
    </source>
</evidence>
<dbReference type="InterPro" id="IPR036770">
    <property type="entry name" value="Ankyrin_rpt-contain_sf"/>
</dbReference>
<dbReference type="Gene3D" id="3.30.710.10">
    <property type="entry name" value="Potassium Channel Kv1.1, Chain A"/>
    <property type="match status" value="2"/>
</dbReference>
<keyword evidence="6" id="KW-1185">Reference proteome</keyword>
<dbReference type="PROSITE" id="PS50097">
    <property type="entry name" value="BTB"/>
    <property type="match status" value="1"/>
</dbReference>
<dbReference type="PANTHER" id="PTHR46231:SF1">
    <property type="entry name" value="ANKYRIN REPEAT AND BTB_POZ DOMAIN-CONTAINING PROTEIN 1"/>
    <property type="match status" value="1"/>
</dbReference>
<organism evidence="5 6">
    <name type="scientific">Rhodosorus marinus</name>
    <dbReference type="NCBI Taxonomy" id="101924"/>
    <lineage>
        <taxon>Eukaryota</taxon>
        <taxon>Rhodophyta</taxon>
        <taxon>Stylonematophyceae</taxon>
        <taxon>Stylonematales</taxon>
        <taxon>Stylonemataceae</taxon>
        <taxon>Rhodosorus</taxon>
    </lineage>
</organism>
<dbReference type="InterPro" id="IPR002110">
    <property type="entry name" value="Ankyrin_rpt"/>
</dbReference>
<dbReference type="PROSITE" id="PS50088">
    <property type="entry name" value="ANK_REPEAT"/>
    <property type="match status" value="1"/>
</dbReference>
<protein>
    <recommendedName>
        <fullName evidence="4">BTB domain-containing protein</fullName>
    </recommendedName>
</protein>
<dbReference type="SMART" id="SM00248">
    <property type="entry name" value="ANK"/>
    <property type="match status" value="1"/>
</dbReference>
<dbReference type="Gene3D" id="1.25.40.20">
    <property type="entry name" value="Ankyrin repeat-containing domain"/>
    <property type="match status" value="1"/>
</dbReference>
<keyword evidence="2 3" id="KW-0040">ANK repeat</keyword>
<dbReference type="Pfam" id="PF13637">
    <property type="entry name" value="Ank_4"/>
    <property type="match status" value="1"/>
</dbReference>
<dbReference type="PANTHER" id="PTHR46231">
    <property type="entry name" value="ANKYRIN REPEAT AND BTB/POZ DOMAIN-CONTAINING PROTEIN 1"/>
    <property type="match status" value="1"/>
</dbReference>
<dbReference type="Proteomes" id="UP001157974">
    <property type="component" value="Unassembled WGS sequence"/>
</dbReference>
<dbReference type="SUPFAM" id="SSF48403">
    <property type="entry name" value="Ankyrin repeat"/>
    <property type="match status" value="1"/>
</dbReference>
<dbReference type="GO" id="GO:0000151">
    <property type="term" value="C:ubiquitin ligase complex"/>
    <property type="evidence" value="ECO:0007669"/>
    <property type="project" value="TreeGrafter"/>
</dbReference>
<reference evidence="5 6" key="1">
    <citation type="journal article" date="2023" name="Nat. Commun.">
        <title>Origin of minicircular mitochondrial genomes in red algae.</title>
        <authorList>
            <person name="Lee Y."/>
            <person name="Cho C.H."/>
            <person name="Lee Y.M."/>
            <person name="Park S.I."/>
            <person name="Yang J.H."/>
            <person name="West J.A."/>
            <person name="Bhattacharya D."/>
            <person name="Yoon H.S."/>
        </authorList>
    </citation>
    <scope>NUCLEOTIDE SEQUENCE [LARGE SCALE GENOMIC DNA]</scope>
    <source>
        <strain evidence="5 6">CCMP1338</strain>
        <tissue evidence="5">Whole cell</tissue>
    </source>
</reference>
<dbReference type="InterPro" id="IPR044515">
    <property type="entry name" value="ABTB1"/>
</dbReference>
<gene>
    <name evidence="5" type="ORF">NDN08_000308</name>
</gene>
<name>A0AAV8UP25_9RHOD</name>
<proteinExistence type="predicted"/>
<dbReference type="Pfam" id="PF00651">
    <property type="entry name" value="BTB"/>
    <property type="match status" value="2"/>
</dbReference>
<keyword evidence="1" id="KW-0677">Repeat</keyword>
<feature type="domain" description="BTB" evidence="4">
    <location>
        <begin position="297"/>
        <end position="376"/>
    </location>
</feature>
<dbReference type="AlphaFoldDB" id="A0AAV8UP25"/>
<dbReference type="InterPro" id="IPR011333">
    <property type="entry name" value="SKP1/BTB/POZ_sf"/>
</dbReference>
<evidence type="ECO:0000256" key="2">
    <source>
        <dbReference type="ARBA" id="ARBA00023043"/>
    </source>
</evidence>
<evidence type="ECO:0000259" key="4">
    <source>
        <dbReference type="PROSITE" id="PS50097"/>
    </source>
</evidence>
<feature type="repeat" description="ANK" evidence="3">
    <location>
        <begin position="65"/>
        <end position="90"/>
    </location>
</feature>
<dbReference type="SMART" id="SM00225">
    <property type="entry name" value="BTB"/>
    <property type="match status" value="2"/>
</dbReference>
<dbReference type="PROSITE" id="PS50297">
    <property type="entry name" value="ANK_REP_REGION"/>
    <property type="match status" value="1"/>
</dbReference>
<evidence type="ECO:0000313" key="6">
    <source>
        <dbReference type="Proteomes" id="UP001157974"/>
    </source>
</evidence>
<sequence>MGILDKSSEHKVVHWQLCSGRCSCSTDCLLTRERGSVEDDSLISMRGTFKDAILSGININARDVWDATPLYYACLTGRSDVVQFLLEAGAVCDVDTFDGERCFYAALNLQVRTILQTYGDRVLVSHDNRFYRFISSLRVDPSVADFAIFGEDTHDRVMLSAAILSARSPALHGFLKRSSDLGRRGYVQVKTQTLAKALKEYIYRGSVDISEDEADEFVRTGKAFGMDSLVRLLEASSPLRLRHQEKRRKFELLRGRVSHRNPRLVLADDTSREEVRVQFSLIVNAVIQEDFSRNLFADASVRTRERTFRCHKVFLRRCEYFRLHDHFDELSGQSELKSRKGSARGQLKEYNLEDVSPEAFEEFLRILYTDKFHAGEGTDLELAVEVLQLSDMLLAPSHFKGDIENWMSKIPFEEDTLIGDLLEVSEVFDLNQLRSTVVEYIRDRVWEARSDLQDLSLSFLERVLSEAFLWIVFEDVREESLGVMLNDTHAEQVHREQAAALVDARLTTVFGEGYKDFIFEYDKAH</sequence>
<dbReference type="SUPFAM" id="SSF54695">
    <property type="entry name" value="POZ domain"/>
    <property type="match status" value="2"/>
</dbReference>
<accession>A0AAV8UP25</accession>
<dbReference type="EMBL" id="JAMWBK010000006">
    <property type="protein sequence ID" value="KAJ8903774.1"/>
    <property type="molecule type" value="Genomic_DNA"/>
</dbReference>
<comment type="caution">
    <text evidence="5">The sequence shown here is derived from an EMBL/GenBank/DDBJ whole genome shotgun (WGS) entry which is preliminary data.</text>
</comment>
<dbReference type="InterPro" id="IPR000210">
    <property type="entry name" value="BTB/POZ_dom"/>
</dbReference>
<evidence type="ECO:0000256" key="1">
    <source>
        <dbReference type="ARBA" id="ARBA00022737"/>
    </source>
</evidence>